<evidence type="ECO:0000256" key="6">
    <source>
        <dbReference type="ARBA" id="ARBA00023136"/>
    </source>
</evidence>
<dbReference type="PANTHER" id="PTHR31645">
    <property type="entry name" value="OLIGOPEPTIDE TRANSPORTER YGL114W-RELATED"/>
    <property type="match status" value="1"/>
</dbReference>
<accession>A0A9P6KDT6</accession>
<keyword evidence="4 7" id="KW-0812">Transmembrane</keyword>
<reference evidence="8" key="1">
    <citation type="journal article" date="2020" name="Fungal Divers.">
        <title>Resolving the Mortierellaceae phylogeny through synthesis of multi-gene phylogenetics and phylogenomics.</title>
        <authorList>
            <person name="Vandepol N."/>
            <person name="Liber J."/>
            <person name="Desiro A."/>
            <person name="Na H."/>
            <person name="Kennedy M."/>
            <person name="Barry K."/>
            <person name="Grigoriev I.V."/>
            <person name="Miller A.N."/>
            <person name="O'Donnell K."/>
            <person name="Stajich J.E."/>
            <person name="Bonito G."/>
        </authorList>
    </citation>
    <scope>NUCLEOTIDE SEQUENCE</scope>
    <source>
        <strain evidence="8">KOD1015</strain>
    </source>
</reference>
<evidence type="ECO:0000256" key="5">
    <source>
        <dbReference type="ARBA" id="ARBA00022989"/>
    </source>
</evidence>
<evidence type="ECO:0000256" key="7">
    <source>
        <dbReference type="SAM" id="Phobius"/>
    </source>
</evidence>
<dbReference type="InterPro" id="IPR045035">
    <property type="entry name" value="YSL-like"/>
</dbReference>
<dbReference type="AlphaFoldDB" id="A0A9P6KDT6"/>
<evidence type="ECO:0000256" key="1">
    <source>
        <dbReference type="ARBA" id="ARBA00004141"/>
    </source>
</evidence>
<dbReference type="Pfam" id="PF03169">
    <property type="entry name" value="OPT"/>
    <property type="match status" value="1"/>
</dbReference>
<dbReference type="EMBL" id="JAABOA010001634">
    <property type="protein sequence ID" value="KAF9581168.1"/>
    <property type="molecule type" value="Genomic_DNA"/>
</dbReference>
<keyword evidence="5 7" id="KW-1133">Transmembrane helix</keyword>
<comment type="similarity">
    <text evidence="2">Belongs to the oligopeptide OPT transporter family.</text>
</comment>
<dbReference type="InterPro" id="IPR004813">
    <property type="entry name" value="OPT"/>
</dbReference>
<evidence type="ECO:0000313" key="9">
    <source>
        <dbReference type="Proteomes" id="UP000780801"/>
    </source>
</evidence>
<feature type="transmembrane region" description="Helical" evidence="7">
    <location>
        <begin position="75"/>
        <end position="92"/>
    </location>
</feature>
<keyword evidence="3" id="KW-0813">Transport</keyword>
<protein>
    <submittedName>
        <fullName evidence="8">Uncharacterized protein</fullName>
    </submittedName>
</protein>
<feature type="non-terminal residue" evidence="8">
    <location>
        <position position="1"/>
    </location>
</feature>
<evidence type="ECO:0000313" key="8">
    <source>
        <dbReference type="EMBL" id="KAF9581168.1"/>
    </source>
</evidence>
<comment type="subcellular location">
    <subcellularLocation>
        <location evidence="1">Membrane</location>
        <topology evidence="1">Multi-pass membrane protein</topology>
    </subcellularLocation>
</comment>
<organism evidence="8 9">
    <name type="scientific">Lunasporangiospora selenospora</name>
    <dbReference type="NCBI Taxonomy" id="979761"/>
    <lineage>
        <taxon>Eukaryota</taxon>
        <taxon>Fungi</taxon>
        <taxon>Fungi incertae sedis</taxon>
        <taxon>Mucoromycota</taxon>
        <taxon>Mortierellomycotina</taxon>
        <taxon>Mortierellomycetes</taxon>
        <taxon>Mortierellales</taxon>
        <taxon>Mortierellaceae</taxon>
        <taxon>Lunasporangiospora</taxon>
    </lineage>
</organism>
<keyword evidence="9" id="KW-1185">Reference proteome</keyword>
<evidence type="ECO:0000256" key="4">
    <source>
        <dbReference type="ARBA" id="ARBA00022692"/>
    </source>
</evidence>
<dbReference type="PANTHER" id="PTHR31645:SF0">
    <property type="entry name" value="OLIGOPEPTIDE TRANSPORTER YGL114W-RELATED"/>
    <property type="match status" value="1"/>
</dbReference>
<name>A0A9P6KDT6_9FUNG</name>
<dbReference type="GO" id="GO:0035673">
    <property type="term" value="F:oligopeptide transmembrane transporter activity"/>
    <property type="evidence" value="ECO:0007669"/>
    <property type="project" value="InterPro"/>
</dbReference>
<feature type="transmembrane region" description="Helical" evidence="7">
    <location>
        <begin position="130"/>
        <end position="153"/>
    </location>
</feature>
<dbReference type="Proteomes" id="UP000780801">
    <property type="component" value="Unassembled WGS sequence"/>
</dbReference>
<evidence type="ECO:0000256" key="3">
    <source>
        <dbReference type="ARBA" id="ARBA00022448"/>
    </source>
</evidence>
<dbReference type="GO" id="GO:0000329">
    <property type="term" value="C:fungal-type vacuole membrane"/>
    <property type="evidence" value="ECO:0007669"/>
    <property type="project" value="TreeGrafter"/>
</dbReference>
<evidence type="ECO:0000256" key="2">
    <source>
        <dbReference type="ARBA" id="ARBA00008807"/>
    </source>
</evidence>
<dbReference type="OrthoDB" id="627262at2759"/>
<proteinExistence type="inferred from homology"/>
<gene>
    <name evidence="8" type="ORF">BGW38_001920</name>
</gene>
<comment type="caution">
    <text evidence="8">The sequence shown here is derived from an EMBL/GenBank/DDBJ whole genome shotgun (WGS) entry which is preliminary data.</text>
</comment>
<sequence>LYSSAYELPGPQFAVPTAKVWLDLARLVNGHSLPYNTAPFIWGFSAFFAVLTLITVIFSDAAFLRSRAQSGRPRWVGWIPSGIAFAIGMYNLPNFTLARFVGGVVSLWWDWHCRRFGHDPNAKFARLGRVFLIIVASGFVLGEGTFSIVNLILKTAGIHSASCVGCYKGMCSCN</sequence>
<keyword evidence="6 7" id="KW-0472">Membrane</keyword>
<feature type="transmembrane region" description="Helical" evidence="7">
    <location>
        <begin position="40"/>
        <end position="63"/>
    </location>
</feature>